<dbReference type="EMBL" id="BMEM01000005">
    <property type="protein sequence ID" value="GGF58981.1"/>
    <property type="molecule type" value="Genomic_DNA"/>
</dbReference>
<evidence type="ECO:0000313" key="4">
    <source>
        <dbReference type="Proteomes" id="UP000605670"/>
    </source>
</evidence>
<evidence type="ECO:0000313" key="3">
    <source>
        <dbReference type="EMBL" id="GGF58981.1"/>
    </source>
</evidence>
<evidence type="ECO:0000256" key="1">
    <source>
        <dbReference type="SAM" id="Phobius"/>
    </source>
</evidence>
<keyword evidence="1" id="KW-1133">Transmembrane helix</keyword>
<gene>
    <name evidence="3" type="ORF">GCM10011366_28540</name>
</gene>
<dbReference type="InterPro" id="IPR045597">
    <property type="entry name" value="DUF6458"/>
</dbReference>
<keyword evidence="4" id="KW-1185">Reference proteome</keyword>
<organism evidence="3 4">
    <name type="scientific">Ornithinimicrobium tianjinense</name>
    <dbReference type="NCBI Taxonomy" id="1195761"/>
    <lineage>
        <taxon>Bacteria</taxon>
        <taxon>Bacillati</taxon>
        <taxon>Actinomycetota</taxon>
        <taxon>Actinomycetes</taxon>
        <taxon>Micrococcales</taxon>
        <taxon>Ornithinimicrobiaceae</taxon>
        <taxon>Ornithinimicrobium</taxon>
    </lineage>
</organism>
<dbReference type="Pfam" id="PF20059">
    <property type="entry name" value="DUF6458"/>
    <property type="match status" value="1"/>
</dbReference>
<keyword evidence="1" id="KW-0472">Membrane</keyword>
<protein>
    <recommendedName>
        <fullName evidence="2">DUF6458 domain-containing protein</fullName>
    </recommendedName>
</protein>
<dbReference type="AlphaFoldDB" id="A0A917FB37"/>
<feature type="domain" description="DUF6458" evidence="2">
    <location>
        <begin position="1"/>
        <end position="69"/>
    </location>
</feature>
<reference evidence="3" key="1">
    <citation type="journal article" date="2014" name="Int. J. Syst. Evol. Microbiol.">
        <title>Complete genome sequence of Corynebacterium casei LMG S-19264T (=DSM 44701T), isolated from a smear-ripened cheese.</title>
        <authorList>
            <consortium name="US DOE Joint Genome Institute (JGI-PGF)"/>
            <person name="Walter F."/>
            <person name="Albersmeier A."/>
            <person name="Kalinowski J."/>
            <person name="Ruckert C."/>
        </authorList>
    </citation>
    <scope>NUCLEOTIDE SEQUENCE</scope>
    <source>
        <strain evidence="3">CGMCC 1.12160</strain>
    </source>
</reference>
<dbReference type="Proteomes" id="UP000605670">
    <property type="component" value="Unassembled WGS sequence"/>
</dbReference>
<accession>A0A917FB37</accession>
<feature type="transmembrane region" description="Helical" evidence="1">
    <location>
        <begin position="29"/>
        <end position="50"/>
    </location>
</feature>
<sequence length="78" mass="8402">MGLGLGILLLVLGAIMAFAVNYSFGAIEVSTIGYILMAAGVLTLLLGLVMNAQRTNTTHREVVDRHTDADVRRRDDSL</sequence>
<comment type="caution">
    <text evidence="3">The sequence shown here is derived from an EMBL/GenBank/DDBJ whole genome shotgun (WGS) entry which is preliminary data.</text>
</comment>
<reference evidence="3" key="2">
    <citation type="submission" date="2020-09" db="EMBL/GenBank/DDBJ databases">
        <authorList>
            <person name="Sun Q."/>
            <person name="Zhou Y."/>
        </authorList>
    </citation>
    <scope>NUCLEOTIDE SEQUENCE</scope>
    <source>
        <strain evidence="3">CGMCC 1.12160</strain>
    </source>
</reference>
<evidence type="ECO:0000259" key="2">
    <source>
        <dbReference type="Pfam" id="PF20059"/>
    </source>
</evidence>
<proteinExistence type="predicted"/>
<keyword evidence="1" id="KW-0812">Transmembrane</keyword>
<name>A0A917FB37_9MICO</name>
<dbReference type="RefSeq" id="WP_188431934.1">
    <property type="nucleotide sequence ID" value="NZ_BAABKH010000006.1"/>
</dbReference>